<sequence length="454" mass="48059">MLSHSSKSRRPKFLFFLQINELVNIPQSSGFCFVRWSIRDGTGTKSSAVSTAASASTGSDGTQYRVTSQSKGTTPRVAVLHHRAQWNYKLERAVQVKLQVDRQRNLHKKDLILDIFFEFVDGAGAGAGATSPSSHRVTNKIQLGTVVVNLADYVREDEMPITNRFLLKHSKVNSIINVTVQMKLVRGTYNDFIAASHGSSGVLSGSSDTNTSSVPGSPRRGDTPASFPATAPGISAASAGPSLGMGISTSGNSGNGNNNSSAPPHSLQSGASSGTRGLSTISSSMNPLVDSLYARTFQLPWDARPGELSPRECIDDIVRGGDGWAKNENGINLIDLQALRLHEMEMEYYGAGGSGTGAVVAAASVSGTGAGAGAGTGAGQGDSRADSNSDDYWNSMDRREFMERRQEMTRDMNNRNSSSKRTSSNSPSPAGHRGSISAGPAVRDARSWSISHAV</sequence>
<feature type="region of interest" description="Disordered" evidence="1">
    <location>
        <begin position="371"/>
        <end position="395"/>
    </location>
</feature>
<gene>
    <name evidence="3" type="ORF">DAKH74_018500</name>
</gene>
<dbReference type="EMBL" id="BTGD01000005">
    <property type="protein sequence ID" value="GMM55234.1"/>
    <property type="molecule type" value="Genomic_DNA"/>
</dbReference>
<feature type="compositionally biased region" description="Low complexity" evidence="1">
    <location>
        <begin position="414"/>
        <end position="429"/>
    </location>
</feature>
<feature type="region of interest" description="Disordered" evidence="1">
    <location>
        <begin position="410"/>
        <end position="454"/>
    </location>
</feature>
<feature type="region of interest" description="Disordered" evidence="1">
    <location>
        <begin position="199"/>
        <end position="279"/>
    </location>
</feature>
<feature type="compositionally biased region" description="Low complexity" evidence="1">
    <location>
        <begin position="228"/>
        <end position="261"/>
    </location>
</feature>
<evidence type="ECO:0000256" key="1">
    <source>
        <dbReference type="SAM" id="MobiDB-lite"/>
    </source>
</evidence>
<name>A0AAV5RXG6_MAUHU</name>
<feature type="domain" description="C2 NT-type" evidence="2">
    <location>
        <begin position="3"/>
        <end position="184"/>
    </location>
</feature>
<dbReference type="InterPro" id="IPR019448">
    <property type="entry name" value="NT-C2"/>
</dbReference>
<evidence type="ECO:0000259" key="2">
    <source>
        <dbReference type="PROSITE" id="PS51840"/>
    </source>
</evidence>
<evidence type="ECO:0000313" key="4">
    <source>
        <dbReference type="Proteomes" id="UP001377567"/>
    </source>
</evidence>
<protein>
    <recommendedName>
        <fullName evidence="2">C2 NT-type domain-containing protein</fullName>
    </recommendedName>
</protein>
<dbReference type="Proteomes" id="UP001377567">
    <property type="component" value="Unassembled WGS sequence"/>
</dbReference>
<feature type="region of interest" description="Disordered" evidence="1">
    <location>
        <begin position="42"/>
        <end position="68"/>
    </location>
</feature>
<dbReference type="PANTHER" id="PTHR21456:SF1">
    <property type="entry name" value="C2 NT-TYPE DOMAIN-CONTAINING PROTEIN"/>
    <property type="match status" value="1"/>
</dbReference>
<dbReference type="InterPro" id="IPR039931">
    <property type="entry name" value="EEIG1/2-like"/>
</dbReference>
<feature type="compositionally biased region" description="Gly residues" evidence="1">
    <location>
        <begin position="371"/>
        <end position="380"/>
    </location>
</feature>
<proteinExistence type="predicted"/>
<dbReference type="Pfam" id="PF10358">
    <property type="entry name" value="NT-C2"/>
    <property type="match status" value="1"/>
</dbReference>
<dbReference type="PANTHER" id="PTHR21456">
    <property type="entry name" value="FAMILY WITH SEQUENCE SIMILARITY 102"/>
    <property type="match status" value="1"/>
</dbReference>
<feature type="compositionally biased region" description="Low complexity" evidence="1">
    <location>
        <begin position="42"/>
        <end position="62"/>
    </location>
</feature>
<comment type="caution">
    <text evidence="3">The sequence shown here is derived from an EMBL/GenBank/DDBJ whole genome shotgun (WGS) entry which is preliminary data.</text>
</comment>
<dbReference type="PROSITE" id="PS51840">
    <property type="entry name" value="C2_NT"/>
    <property type="match status" value="1"/>
</dbReference>
<organism evidence="3 4">
    <name type="scientific">Maudiozyma humilis</name>
    <name type="common">Sour dough yeast</name>
    <name type="synonym">Kazachstania humilis</name>
    <dbReference type="NCBI Taxonomy" id="51915"/>
    <lineage>
        <taxon>Eukaryota</taxon>
        <taxon>Fungi</taxon>
        <taxon>Dikarya</taxon>
        <taxon>Ascomycota</taxon>
        <taxon>Saccharomycotina</taxon>
        <taxon>Saccharomycetes</taxon>
        <taxon>Saccharomycetales</taxon>
        <taxon>Saccharomycetaceae</taxon>
        <taxon>Maudiozyma</taxon>
    </lineage>
</organism>
<accession>A0AAV5RXG6</accession>
<reference evidence="3 4" key="1">
    <citation type="journal article" date="2023" name="Elife">
        <title>Identification of key yeast species and microbe-microbe interactions impacting larval growth of Drosophila in the wild.</title>
        <authorList>
            <person name="Mure A."/>
            <person name="Sugiura Y."/>
            <person name="Maeda R."/>
            <person name="Honda K."/>
            <person name="Sakurai N."/>
            <person name="Takahashi Y."/>
            <person name="Watada M."/>
            <person name="Katoh T."/>
            <person name="Gotoh A."/>
            <person name="Gotoh Y."/>
            <person name="Taniguchi I."/>
            <person name="Nakamura K."/>
            <person name="Hayashi T."/>
            <person name="Katayama T."/>
            <person name="Uemura T."/>
            <person name="Hattori Y."/>
        </authorList>
    </citation>
    <scope>NUCLEOTIDE SEQUENCE [LARGE SCALE GENOMIC DNA]</scope>
    <source>
        <strain evidence="3 4">KH-74</strain>
    </source>
</reference>
<evidence type="ECO:0000313" key="3">
    <source>
        <dbReference type="EMBL" id="GMM55234.1"/>
    </source>
</evidence>
<feature type="compositionally biased region" description="Polar residues" evidence="1">
    <location>
        <begin position="262"/>
        <end position="279"/>
    </location>
</feature>
<keyword evidence="4" id="KW-1185">Reference proteome</keyword>
<dbReference type="AlphaFoldDB" id="A0AAV5RXG6"/>